<keyword evidence="2 5" id="KW-0808">Transferase</keyword>
<keyword evidence="1 5" id="KW-0489">Methyltransferase</keyword>
<dbReference type="PANTHER" id="PTHR13271">
    <property type="entry name" value="UNCHARACTERIZED PUTATIVE METHYLTRANSFERASE"/>
    <property type="match status" value="1"/>
</dbReference>
<dbReference type="AlphaFoldDB" id="A0A511K8F2"/>
<evidence type="ECO:0000256" key="2">
    <source>
        <dbReference type="ARBA" id="ARBA00022679"/>
    </source>
</evidence>
<dbReference type="InterPro" id="IPR046341">
    <property type="entry name" value="SET_dom_sf"/>
</dbReference>
<dbReference type="Proteomes" id="UP000321518">
    <property type="component" value="Unassembled WGS sequence"/>
</dbReference>
<dbReference type="EMBL" id="BJWK01000002">
    <property type="protein sequence ID" value="GEM06633.1"/>
    <property type="molecule type" value="Genomic_DNA"/>
</dbReference>
<gene>
    <name evidence="5" type="ORF">Rt10032_c02g0650</name>
</gene>
<evidence type="ECO:0000256" key="1">
    <source>
        <dbReference type="ARBA" id="ARBA00022603"/>
    </source>
</evidence>
<proteinExistence type="predicted"/>
<reference evidence="5 6" key="1">
    <citation type="submission" date="2019-07" db="EMBL/GenBank/DDBJ databases">
        <title>Rhodotorula toruloides NBRC10032 genome sequencing.</title>
        <authorList>
            <person name="Shida Y."/>
            <person name="Takaku H."/>
            <person name="Ogasawara W."/>
            <person name="Mori K."/>
        </authorList>
    </citation>
    <scope>NUCLEOTIDE SEQUENCE [LARGE SCALE GENOMIC DNA]</scope>
    <source>
        <strain evidence="5 6">NBRC10032</strain>
    </source>
</reference>
<keyword evidence="3" id="KW-0949">S-adenosyl-L-methionine</keyword>
<evidence type="ECO:0000313" key="5">
    <source>
        <dbReference type="EMBL" id="GEM06633.1"/>
    </source>
</evidence>
<dbReference type="InterPro" id="IPR036464">
    <property type="entry name" value="Rubisco_LSMT_subst-bd_sf"/>
</dbReference>
<sequence>MTLYLCLHRLPKTTVERVARLDLQHQPYVDFLPISEGLRTPLYFTPAERELLRGTNLYGAMQEREDDWKAEWREVTSWVSDEEVRKELTWERWLWGCTILSSRAFSSDLIDGDKDNSTPVLFPGVDLLNHRPDARVTWFRDLDAGIERADGVAAEKGSLTIVLDEEIPAGAQVYNTYGAKANEELLLGYGFVLPSNRADFLTLRLSMPPDASPTLFSLWERLRLSDTRHYVPRSGVLPDELLAQMRLLLAQPVEIEEIEERVQSGAEGWSEVLGFVGWENELDVLDMLGTMLDSKAEALTAGPVDVTGEEIRPEVMEMVDIYRQGQVEVIQAAIEYHERLFDETRRKAEEAGVPFDEDDLEDLEEDDEEQ</sequence>
<feature type="compositionally biased region" description="Acidic residues" evidence="4">
    <location>
        <begin position="355"/>
        <end position="370"/>
    </location>
</feature>
<dbReference type="PANTHER" id="PTHR13271:SF147">
    <property type="entry name" value="PROTEIN-LYSINE N-METHYLTRANSFERASE EFM1-RELATED"/>
    <property type="match status" value="1"/>
</dbReference>
<name>A0A511K8F2_RHOTO</name>
<dbReference type="GO" id="GO:0016279">
    <property type="term" value="F:protein-lysine N-methyltransferase activity"/>
    <property type="evidence" value="ECO:0007669"/>
    <property type="project" value="TreeGrafter"/>
</dbReference>
<protein>
    <submittedName>
        <fullName evidence="5">Lysine methyltransferase</fullName>
    </submittedName>
</protein>
<dbReference type="SUPFAM" id="SSF82199">
    <property type="entry name" value="SET domain"/>
    <property type="match status" value="1"/>
</dbReference>
<dbReference type="OrthoDB" id="42889at2759"/>
<evidence type="ECO:0000256" key="4">
    <source>
        <dbReference type="SAM" id="MobiDB-lite"/>
    </source>
</evidence>
<accession>A0A511K8F2</accession>
<evidence type="ECO:0000313" key="6">
    <source>
        <dbReference type="Proteomes" id="UP000321518"/>
    </source>
</evidence>
<dbReference type="Gene3D" id="3.90.1420.10">
    <property type="entry name" value="Rubisco LSMT, substrate-binding domain"/>
    <property type="match status" value="1"/>
</dbReference>
<evidence type="ECO:0000256" key="3">
    <source>
        <dbReference type="ARBA" id="ARBA00022691"/>
    </source>
</evidence>
<dbReference type="GO" id="GO:0005634">
    <property type="term" value="C:nucleus"/>
    <property type="evidence" value="ECO:0007669"/>
    <property type="project" value="TreeGrafter"/>
</dbReference>
<comment type="caution">
    <text evidence="5">The sequence shown here is derived from an EMBL/GenBank/DDBJ whole genome shotgun (WGS) entry which is preliminary data.</text>
</comment>
<organism evidence="5 6">
    <name type="scientific">Rhodotorula toruloides</name>
    <name type="common">Yeast</name>
    <name type="synonym">Rhodosporidium toruloides</name>
    <dbReference type="NCBI Taxonomy" id="5286"/>
    <lineage>
        <taxon>Eukaryota</taxon>
        <taxon>Fungi</taxon>
        <taxon>Dikarya</taxon>
        <taxon>Basidiomycota</taxon>
        <taxon>Pucciniomycotina</taxon>
        <taxon>Microbotryomycetes</taxon>
        <taxon>Sporidiobolales</taxon>
        <taxon>Sporidiobolaceae</taxon>
        <taxon>Rhodotorula</taxon>
    </lineage>
</organism>
<dbReference type="InterPro" id="IPR050600">
    <property type="entry name" value="SETD3_SETD6_MTase"/>
</dbReference>
<feature type="region of interest" description="Disordered" evidence="4">
    <location>
        <begin position="347"/>
        <end position="370"/>
    </location>
</feature>
<dbReference type="GO" id="GO:0032259">
    <property type="term" value="P:methylation"/>
    <property type="evidence" value="ECO:0007669"/>
    <property type="project" value="UniProtKB-KW"/>
</dbReference>
<dbReference type="Gene3D" id="3.90.1410.10">
    <property type="entry name" value="set domain protein methyltransferase, domain 1"/>
    <property type="match status" value="1"/>
</dbReference>